<organism evidence="5 6">
    <name type="scientific">Microcystis panniformis FACHB-1757</name>
    <dbReference type="NCBI Taxonomy" id="1638788"/>
    <lineage>
        <taxon>Bacteria</taxon>
        <taxon>Bacillati</taxon>
        <taxon>Cyanobacteriota</taxon>
        <taxon>Cyanophyceae</taxon>
        <taxon>Oscillatoriophycideae</taxon>
        <taxon>Chroococcales</taxon>
        <taxon>Microcystaceae</taxon>
        <taxon>Microcystis</taxon>
    </lineage>
</organism>
<dbReference type="PATRIC" id="fig|1638788.3.peg.5402"/>
<comment type="similarity">
    <text evidence="4">Belongs to the HepT RNase toxin family.</text>
</comment>
<evidence type="ECO:0000256" key="3">
    <source>
        <dbReference type="ARBA" id="ARBA00022801"/>
    </source>
</evidence>
<dbReference type="InterPro" id="IPR052379">
    <property type="entry name" value="Type_VII_TA_RNase"/>
</dbReference>
<accession>A0A0K1S846</accession>
<dbReference type="GO" id="GO:0110001">
    <property type="term" value="C:toxin-antitoxin complex"/>
    <property type="evidence" value="ECO:0007669"/>
    <property type="project" value="InterPro"/>
</dbReference>
<dbReference type="PANTHER" id="PTHR33397:SF3">
    <property type="entry name" value="MRNA NUCLEASE HEPT"/>
    <property type="match status" value="1"/>
</dbReference>
<dbReference type="GO" id="GO:0016787">
    <property type="term" value="F:hydrolase activity"/>
    <property type="evidence" value="ECO:0007669"/>
    <property type="project" value="UniProtKB-KW"/>
</dbReference>
<dbReference type="RefSeq" id="WP_002791882.1">
    <property type="nucleotide sequence ID" value="NZ_CP011339.1"/>
</dbReference>
<dbReference type="KEGG" id="mpk:VL20_5355"/>
<dbReference type="AlphaFoldDB" id="A0A0K1S846"/>
<proteinExistence type="inferred from homology"/>
<dbReference type="NCBIfam" id="NF047751">
    <property type="entry name" value="HepT_toxin"/>
    <property type="match status" value="1"/>
</dbReference>
<dbReference type="GO" id="GO:0004540">
    <property type="term" value="F:RNA nuclease activity"/>
    <property type="evidence" value="ECO:0007669"/>
    <property type="project" value="InterPro"/>
</dbReference>
<evidence type="ECO:0008006" key="7">
    <source>
        <dbReference type="Google" id="ProtNLM"/>
    </source>
</evidence>
<evidence type="ECO:0000313" key="5">
    <source>
        <dbReference type="EMBL" id="AKV70198.1"/>
    </source>
</evidence>
<name>A0A0K1S846_9CHRO</name>
<dbReference type="Pfam" id="PF01934">
    <property type="entry name" value="HepT-like"/>
    <property type="match status" value="1"/>
</dbReference>
<dbReference type="InterPro" id="IPR037038">
    <property type="entry name" value="HepT-like_sf"/>
</dbReference>
<keyword evidence="3" id="KW-0378">Hydrolase</keyword>
<keyword evidence="1" id="KW-1277">Toxin-antitoxin system</keyword>
<dbReference type="Gene3D" id="1.20.120.580">
    <property type="entry name" value="bsu32300-like"/>
    <property type="match status" value="1"/>
</dbReference>
<evidence type="ECO:0000256" key="2">
    <source>
        <dbReference type="ARBA" id="ARBA00022722"/>
    </source>
</evidence>
<evidence type="ECO:0000256" key="1">
    <source>
        <dbReference type="ARBA" id="ARBA00022649"/>
    </source>
</evidence>
<reference evidence="5 6" key="1">
    <citation type="journal article" date="2016" name="Stand. Genomic Sci.">
        <title>Complete genome sequence and genomic characterization of Microcystis panniformis FACHB 1757 by third-generation sequencing.</title>
        <authorList>
            <person name="Zhang J.Y."/>
            <person name="Guan R."/>
            <person name="Zhang H.J."/>
            <person name="Li H."/>
            <person name="Xiao P."/>
            <person name="Yu G.L."/>
            <person name="Du L."/>
            <person name="Cao D.M."/>
            <person name="Zhu B.C."/>
            <person name="Li R.H."/>
            <person name="Lu Z.H."/>
        </authorList>
    </citation>
    <scope>NUCLEOTIDE SEQUENCE [LARGE SCALE GENOMIC DNA]</scope>
    <source>
        <strain evidence="5 6">FACHB-1757</strain>
    </source>
</reference>
<keyword evidence="2" id="KW-0540">Nuclease</keyword>
<gene>
    <name evidence="5" type="ORF">VL20_5355</name>
</gene>
<evidence type="ECO:0000313" key="6">
    <source>
        <dbReference type="Proteomes" id="UP000068167"/>
    </source>
</evidence>
<sequence length="132" mass="15327">MNQYLAELSEYGSITLEDYRTLRERQLAIERLIQLIVQTGIDINYQILKCLDIESPNNARDALFQIVELGILEEHLAVQLAESIKLRNLLVHLYKKIDPDIVHSSIANILRDYPRYQRSIVQYLDSLEAENG</sequence>
<dbReference type="EMBL" id="CP011339">
    <property type="protein sequence ID" value="AKV70198.1"/>
    <property type="molecule type" value="Genomic_DNA"/>
</dbReference>
<keyword evidence="6" id="KW-1185">Reference proteome</keyword>
<dbReference type="InterPro" id="IPR008201">
    <property type="entry name" value="HepT-like"/>
</dbReference>
<dbReference type="Proteomes" id="UP000068167">
    <property type="component" value="Chromosome"/>
</dbReference>
<dbReference type="PANTHER" id="PTHR33397">
    <property type="entry name" value="UPF0331 PROTEIN YUTE"/>
    <property type="match status" value="1"/>
</dbReference>
<evidence type="ECO:0000256" key="4">
    <source>
        <dbReference type="ARBA" id="ARBA00024207"/>
    </source>
</evidence>
<protein>
    <recommendedName>
        <fullName evidence="7">DUF86 domain-containing protein</fullName>
    </recommendedName>
</protein>